<dbReference type="InterPro" id="IPR035986">
    <property type="entry name" value="PKD_dom_sf"/>
</dbReference>
<evidence type="ECO:0000259" key="2">
    <source>
        <dbReference type="Pfam" id="PF18962"/>
    </source>
</evidence>
<keyword evidence="4" id="KW-1185">Reference proteome</keyword>
<comment type="caution">
    <text evidence="3">The sequence shown here is derived from an EMBL/GenBank/DDBJ whole genome shotgun (WGS) entry which is preliminary data.</text>
</comment>
<dbReference type="Pfam" id="PF18962">
    <property type="entry name" value="Por_Secre_tail"/>
    <property type="match status" value="1"/>
</dbReference>
<feature type="domain" description="Secretion system C-terminal sorting" evidence="2">
    <location>
        <begin position="1493"/>
        <end position="1564"/>
    </location>
</feature>
<name>A0ABP8IDD0_9BACT</name>
<evidence type="ECO:0000313" key="3">
    <source>
        <dbReference type="EMBL" id="GAA4356247.1"/>
    </source>
</evidence>
<feature type="region of interest" description="Disordered" evidence="1">
    <location>
        <begin position="1"/>
        <end position="21"/>
    </location>
</feature>
<sequence>MLLAGSSARAQTTGPDGGTLSPAATTVCSGFNSGTLTLSGYTGSIVKYQFDNGNGFTDIAGSGGSPTYTFSNLTLTTRYRAVVQNGANPQVASTVATVTVNQPPTATINSQGPTRFCQQGTIFLVAGPSGNYTYQFLRNGINIAGATSQTYTATITNSGSYSVRVTDAAGCSAISSSIQIQVQPQNVVMLSASGSTTVCQGSSVLLTATTSGIGANNYTYQFERDGVQIPGATSPTYAATTSGDYRVVVNNPATCTSTSNTVTVTVVPVPTVTLSYSSPSYCQSGSPNPAPTYSPTGGSFGATPAGLSLNPSTGVINLANSNPGTYTVGYTSGGSCPGVASTSVTIIRAPQASFSYPAGSNCAGSSGSINAVLASGSTAGTFTASPAGLSLNSSTGAINLASSTPGTYTVTNSIAAANGCAATSASTQITLNAQPTATLSAGGPTTFCQGSSVVLTVAGGLGNATYQFFNNGQAIGGANNSSYTATASGSYTAVVTNPGGCTATSNAISVTVNPQTTATFSYPAALYCQNSGATPTPTITGTMGGTFTASPVGLSISASTGAINLAASTAGAYTVTYSVGGPCPSSSTRPVTVEAAPAAALTANGPTAFCQGGSVLLSATGGAAGAAYQFLLNGQTINGATNSTYTATASGAYSVRITSTGGCVATSSAVAVTVNPQTTAAFSYGSSSYCQNSGTTPTPTITGTPGGAFTSSPMGLSGNGSTGAINLANSLPGTYTVTYSVGGPCPSSSSVTVTVTAPAVATFSYAAPIYCTGGSNPAPVLGNGATAGTFTASPAGLSLNAGTGVINLSQSQPGTYTVTNSIAAAGGCPAASATTQVSISPVPVATLASSGPTTFCQGGSVVLTANGGGTGSSYQFLLNGQPISGATAGSYTATASGSYSVVITNPGSCSATSPATSVTVNPIATPTVSYGAASFCQNAGTTPVPTVSVAGGTFASTTGLSLNASTGAINLAASTPGTYTVTYTAGSPCPGSGTATVSITAAPSAAFAYSGSTFCLSGSNPTPTISGAQGGTFTAPAGLSISASTGTINLSASSAGSYAVTYSVAGACPASSTLTVTLTSAPVATFAYSASGYCAGSSALPAPSFSGGGSAGTFTATPAGLSLNASSGAIDLSQSQPGTYTVTNTIAASGACAAVSATASVTINAAPAAALTASGPTTFCQGSSVVLTATGGAGSSYQFLLNGQPISGATAASYTATAAGSYAVTVTNAAGCAATSAATTVTVNPATTATFTYPATTLCRSGLPSTPSVTGTGGGTFSATPAGLSLDTGTGTITPGSSQPGTYTVTYSVGGPCPSSGTATVTITAPAQAGFAYTSSSFCASGTAQLQLAPGSTAGMFTASPSGLSLNASTGEIDLSQSQPGTYTVTNTVGAAGGCAAASSSATLTVESLPAQPSLSYLNGTLTASGPATATYQFFLNGAAIPATSGASFVPTQNGSYTVVATSASGCSSLPSPAVMVVVTSTAAGQPAFTLGLYPNPTTDGRLTVAVGSHRLPAHLTVFNALGQEVFQANIPAAATSQELNLRQLPTGVYILRATTEAGTVSRRFTRE</sequence>
<dbReference type="InterPro" id="IPR013783">
    <property type="entry name" value="Ig-like_fold"/>
</dbReference>
<organism evidence="3 4">
    <name type="scientific">Hymenobacter saemangeumensis</name>
    <dbReference type="NCBI Taxonomy" id="1084522"/>
    <lineage>
        <taxon>Bacteria</taxon>
        <taxon>Pseudomonadati</taxon>
        <taxon>Bacteroidota</taxon>
        <taxon>Cytophagia</taxon>
        <taxon>Cytophagales</taxon>
        <taxon>Hymenobacteraceae</taxon>
        <taxon>Hymenobacter</taxon>
    </lineage>
</organism>
<gene>
    <name evidence="3" type="ORF">GCM10023185_19860</name>
</gene>
<dbReference type="NCBIfam" id="TIGR04183">
    <property type="entry name" value="Por_Secre_tail"/>
    <property type="match status" value="1"/>
</dbReference>
<reference evidence="4" key="1">
    <citation type="journal article" date="2019" name="Int. J. Syst. Evol. Microbiol.">
        <title>The Global Catalogue of Microorganisms (GCM) 10K type strain sequencing project: providing services to taxonomists for standard genome sequencing and annotation.</title>
        <authorList>
            <consortium name="The Broad Institute Genomics Platform"/>
            <consortium name="The Broad Institute Genome Sequencing Center for Infectious Disease"/>
            <person name="Wu L."/>
            <person name="Ma J."/>
        </authorList>
    </citation>
    <scope>NUCLEOTIDE SEQUENCE [LARGE SCALE GENOMIC DNA]</scope>
    <source>
        <strain evidence="4">JCM 17923</strain>
    </source>
</reference>
<dbReference type="InterPro" id="IPR026444">
    <property type="entry name" value="Secre_tail"/>
</dbReference>
<evidence type="ECO:0000313" key="4">
    <source>
        <dbReference type="Proteomes" id="UP001501153"/>
    </source>
</evidence>
<dbReference type="EMBL" id="BAABGZ010000020">
    <property type="protein sequence ID" value="GAA4356247.1"/>
    <property type="molecule type" value="Genomic_DNA"/>
</dbReference>
<dbReference type="Gene3D" id="2.60.40.10">
    <property type="entry name" value="Immunoglobulins"/>
    <property type="match status" value="7"/>
</dbReference>
<accession>A0ABP8IDD0</accession>
<evidence type="ECO:0000256" key="1">
    <source>
        <dbReference type="SAM" id="MobiDB-lite"/>
    </source>
</evidence>
<proteinExistence type="predicted"/>
<dbReference type="Proteomes" id="UP001501153">
    <property type="component" value="Unassembled WGS sequence"/>
</dbReference>
<protein>
    <recommendedName>
        <fullName evidence="2">Secretion system C-terminal sorting domain-containing protein</fullName>
    </recommendedName>
</protein>
<dbReference type="SUPFAM" id="SSF49299">
    <property type="entry name" value="PKD domain"/>
    <property type="match status" value="1"/>
</dbReference>